<dbReference type="Proteomes" id="UP001085076">
    <property type="component" value="Miscellaneous, Linkage group lg09"/>
</dbReference>
<dbReference type="OrthoDB" id="1894836at2759"/>
<organism evidence="4 5">
    <name type="scientific">Dioscorea zingiberensis</name>
    <dbReference type="NCBI Taxonomy" id="325984"/>
    <lineage>
        <taxon>Eukaryota</taxon>
        <taxon>Viridiplantae</taxon>
        <taxon>Streptophyta</taxon>
        <taxon>Embryophyta</taxon>
        <taxon>Tracheophyta</taxon>
        <taxon>Spermatophyta</taxon>
        <taxon>Magnoliopsida</taxon>
        <taxon>Liliopsida</taxon>
        <taxon>Dioscoreales</taxon>
        <taxon>Dioscoreaceae</taxon>
        <taxon>Dioscorea</taxon>
    </lineage>
</organism>
<dbReference type="EMBL" id="JAGGNH010000009">
    <property type="protein sequence ID" value="KAJ0964395.1"/>
    <property type="molecule type" value="Genomic_DNA"/>
</dbReference>
<dbReference type="AlphaFoldDB" id="A0A9D5H5Y7"/>
<comment type="caution">
    <text evidence="4">The sequence shown here is derived from an EMBL/GenBank/DDBJ whole genome shotgun (WGS) entry which is preliminary data.</text>
</comment>
<keyword evidence="5" id="KW-1185">Reference proteome</keyword>
<comment type="similarity">
    <text evidence="1">Belongs to the prefoldin subunit beta family.</text>
</comment>
<evidence type="ECO:0000256" key="2">
    <source>
        <dbReference type="SAM" id="Coils"/>
    </source>
</evidence>
<feature type="compositionally biased region" description="Low complexity" evidence="3">
    <location>
        <begin position="1"/>
        <end position="17"/>
    </location>
</feature>
<evidence type="ECO:0000313" key="5">
    <source>
        <dbReference type="Proteomes" id="UP001085076"/>
    </source>
</evidence>
<dbReference type="GO" id="GO:0006457">
    <property type="term" value="P:protein folding"/>
    <property type="evidence" value="ECO:0007669"/>
    <property type="project" value="InterPro"/>
</dbReference>
<evidence type="ECO:0000256" key="1">
    <source>
        <dbReference type="ARBA" id="ARBA00008045"/>
    </source>
</evidence>
<proteinExistence type="inferred from homology"/>
<keyword evidence="2" id="KW-0175">Coiled coil</keyword>
<reference evidence="4" key="1">
    <citation type="submission" date="2021-03" db="EMBL/GenBank/DDBJ databases">
        <authorList>
            <person name="Li Z."/>
            <person name="Yang C."/>
        </authorList>
    </citation>
    <scope>NUCLEOTIDE SEQUENCE</scope>
    <source>
        <strain evidence="4">Dzin_1.0</strain>
        <tissue evidence="4">Leaf</tissue>
    </source>
</reference>
<dbReference type="Pfam" id="PF01920">
    <property type="entry name" value="Prefoldin_2"/>
    <property type="match status" value="1"/>
</dbReference>
<evidence type="ECO:0000256" key="3">
    <source>
        <dbReference type="SAM" id="MobiDB-lite"/>
    </source>
</evidence>
<evidence type="ECO:0000313" key="4">
    <source>
        <dbReference type="EMBL" id="KAJ0964395.1"/>
    </source>
</evidence>
<dbReference type="SUPFAM" id="SSF46579">
    <property type="entry name" value="Prefoldin"/>
    <property type="match status" value="1"/>
</dbReference>
<accession>A0A9D5H5Y7</accession>
<gene>
    <name evidence="4" type="ORF">J5N97_029517</name>
</gene>
<reference evidence="4" key="2">
    <citation type="journal article" date="2022" name="Hortic Res">
        <title>The genome of Dioscorea zingiberensis sheds light on the biosynthesis, origin and evolution of the medicinally important diosgenin saponins.</title>
        <authorList>
            <person name="Li Y."/>
            <person name="Tan C."/>
            <person name="Li Z."/>
            <person name="Guo J."/>
            <person name="Li S."/>
            <person name="Chen X."/>
            <person name="Wang C."/>
            <person name="Dai X."/>
            <person name="Yang H."/>
            <person name="Song W."/>
            <person name="Hou L."/>
            <person name="Xu J."/>
            <person name="Tong Z."/>
            <person name="Xu A."/>
            <person name="Yuan X."/>
            <person name="Wang W."/>
            <person name="Yang Q."/>
            <person name="Chen L."/>
            <person name="Sun Z."/>
            <person name="Wang K."/>
            <person name="Pan B."/>
            <person name="Chen J."/>
            <person name="Bao Y."/>
            <person name="Liu F."/>
            <person name="Qi X."/>
            <person name="Gang D.R."/>
            <person name="Wen J."/>
            <person name="Li J."/>
        </authorList>
    </citation>
    <scope>NUCLEOTIDE SEQUENCE</scope>
    <source>
        <strain evidence="4">Dzin_1.0</strain>
    </source>
</reference>
<evidence type="ECO:0008006" key="6">
    <source>
        <dbReference type="Google" id="ProtNLM"/>
    </source>
</evidence>
<dbReference type="GO" id="GO:0009409">
    <property type="term" value="P:response to cold"/>
    <property type="evidence" value="ECO:0007669"/>
    <property type="project" value="UniProtKB-ARBA"/>
</dbReference>
<protein>
    <recommendedName>
        <fullName evidence="6">Prefoldin</fullName>
    </recommendedName>
</protein>
<name>A0A9D5H5Y7_9LILI</name>
<dbReference type="InterPro" id="IPR009053">
    <property type="entry name" value="Prefoldin"/>
</dbReference>
<feature type="coiled-coil region" evidence="2">
    <location>
        <begin position="57"/>
        <end position="84"/>
    </location>
</feature>
<dbReference type="Gene3D" id="1.10.287.370">
    <property type="match status" value="1"/>
</dbReference>
<dbReference type="GO" id="GO:0051082">
    <property type="term" value="F:unfolded protein binding"/>
    <property type="evidence" value="ECO:0007669"/>
    <property type="project" value="InterPro"/>
</dbReference>
<sequence length="87" mass="9648">MASSSSSSSASLSTPSSENPRHDLFKEIRSHEIAISELNSLAPSRNVYQKNGRLFFRKSIKTAIQSQQKQLDAAKAQLQKMDTAPRI</sequence>
<feature type="region of interest" description="Disordered" evidence="3">
    <location>
        <begin position="1"/>
        <end position="25"/>
    </location>
</feature>
<dbReference type="InterPro" id="IPR002777">
    <property type="entry name" value="PFD_beta-like"/>
</dbReference>
<dbReference type="GO" id="GO:0016272">
    <property type="term" value="C:prefoldin complex"/>
    <property type="evidence" value="ECO:0007669"/>
    <property type="project" value="InterPro"/>
</dbReference>